<dbReference type="eggNOG" id="COG5001">
    <property type="taxonomic scope" value="Bacteria"/>
</dbReference>
<keyword evidence="1" id="KW-0175">Coiled coil</keyword>
<dbReference type="Proteomes" id="UP000018227">
    <property type="component" value="Unassembled WGS sequence"/>
</dbReference>
<gene>
    <name evidence="5" type="ORF">GCWU0000282_000171</name>
</gene>
<dbReference type="InterPro" id="IPR000160">
    <property type="entry name" value="GGDEF_dom"/>
</dbReference>
<evidence type="ECO:0000259" key="3">
    <source>
        <dbReference type="PROSITE" id="PS50883"/>
    </source>
</evidence>
<feature type="domain" description="GGDEF" evidence="4">
    <location>
        <begin position="105"/>
        <end position="238"/>
    </location>
</feature>
<evidence type="ECO:0008006" key="7">
    <source>
        <dbReference type="Google" id="ProtNLM"/>
    </source>
</evidence>
<organism evidence="5 6">
    <name type="scientific">Catonella morbi ATCC 51271</name>
    <dbReference type="NCBI Taxonomy" id="592026"/>
    <lineage>
        <taxon>Bacteria</taxon>
        <taxon>Bacillati</taxon>
        <taxon>Bacillota</taxon>
        <taxon>Clostridia</taxon>
        <taxon>Lachnospirales</taxon>
        <taxon>Lachnospiraceae</taxon>
        <taxon>Catonella</taxon>
    </lineage>
</organism>
<evidence type="ECO:0000256" key="2">
    <source>
        <dbReference type="SAM" id="Phobius"/>
    </source>
</evidence>
<dbReference type="InterPro" id="IPR029787">
    <property type="entry name" value="Nucleotide_cyclase"/>
</dbReference>
<dbReference type="Gene3D" id="3.30.70.270">
    <property type="match status" value="1"/>
</dbReference>
<dbReference type="PROSITE" id="PS50883">
    <property type="entry name" value="EAL"/>
    <property type="match status" value="1"/>
</dbReference>
<feature type="transmembrane region" description="Helical" evidence="2">
    <location>
        <begin position="6"/>
        <end position="22"/>
    </location>
</feature>
<proteinExistence type="predicted"/>
<feature type="coiled-coil region" evidence="1">
    <location>
        <begin position="23"/>
        <end position="50"/>
    </location>
</feature>
<keyword evidence="2" id="KW-0472">Membrane</keyword>
<dbReference type="Pfam" id="PF00990">
    <property type="entry name" value="GGDEF"/>
    <property type="match status" value="1"/>
</dbReference>
<protein>
    <recommendedName>
        <fullName evidence="7">Diguanylate cyclase domain protein</fullName>
    </recommendedName>
</protein>
<reference evidence="5 6" key="1">
    <citation type="submission" date="2013-06" db="EMBL/GenBank/DDBJ databases">
        <authorList>
            <person name="Weinstock G."/>
            <person name="Sodergren E."/>
            <person name="Clifton S."/>
            <person name="Fulton L."/>
            <person name="Fulton B."/>
            <person name="Courtney L."/>
            <person name="Fronick C."/>
            <person name="Harrison M."/>
            <person name="Strong C."/>
            <person name="Farmer C."/>
            <person name="Delahaunty K."/>
            <person name="Markovic C."/>
            <person name="Hall O."/>
            <person name="Minx P."/>
            <person name="Tomlinson C."/>
            <person name="Mitreva M."/>
            <person name="Nelson J."/>
            <person name="Hou S."/>
            <person name="Wollam A."/>
            <person name="Pepin K.H."/>
            <person name="Johnson M."/>
            <person name="Bhonagiri V."/>
            <person name="Nash W.E."/>
            <person name="Warren W."/>
            <person name="Chinwalla A."/>
            <person name="Mardis E.R."/>
            <person name="Wilson R.K."/>
        </authorList>
    </citation>
    <scope>NUCLEOTIDE SEQUENCE [LARGE SCALE GENOMIC DNA]</scope>
    <source>
        <strain evidence="5 6">ATCC 51271</strain>
    </source>
</reference>
<accession>V2Y8M4</accession>
<dbReference type="STRING" id="592026.GCWU0000282_000171"/>
<sequence length="489" mass="55421">MTTLLYAVIGVLTVIAVLLLFSRNKILREKKEAERKLKDTLSDLENVYSEINTTQEELNVKYREIKLNEDKIRKLAYEDSLTGLPNSVAFNEMLIHTLETLRKEESVGIMYVDLDNFKQIDDLWGHANCDELILDVSHRLRQNLDENDYLAKMSGDEFMILSQNILESTDFNEKLKRIGNSFRFPFITSFGQVVVTTSIGATLAPRDGTKADVLIKNATTALSEAKHLGKDNYCYYSEEMNIKGLENLELQSSLTNAIRNESLIIKYAPVYNIEDGSYDTVRMRLLWDRGEKGVWQARRFISFAEKTGQIFALGENTFKKVCEEMKIFTEKKVILPLSKRLVLNYDFRNKLYGIVAETGTDVGRMIIEIDENILISDLAESSFVIEEMLAKGFGFRVGRYGSGGMSMDILKNLPVSQVSIPVNRLLEENETEDVIKYLKIVTSVVNELGENVSFSGISDSIGEDVVKECGGKFVEGELYGPLLTAEEIR</sequence>
<dbReference type="InterPro" id="IPR001633">
    <property type="entry name" value="EAL_dom"/>
</dbReference>
<dbReference type="InterPro" id="IPR043128">
    <property type="entry name" value="Rev_trsase/Diguanyl_cyclase"/>
</dbReference>
<dbReference type="OrthoDB" id="9805474at2"/>
<dbReference type="SMART" id="SM00267">
    <property type="entry name" value="GGDEF"/>
    <property type="match status" value="1"/>
</dbReference>
<dbReference type="SMART" id="SM00052">
    <property type="entry name" value="EAL"/>
    <property type="match status" value="1"/>
</dbReference>
<keyword evidence="6" id="KW-1185">Reference proteome</keyword>
<dbReference type="NCBIfam" id="TIGR00254">
    <property type="entry name" value="GGDEF"/>
    <property type="match status" value="1"/>
</dbReference>
<feature type="domain" description="EAL" evidence="3">
    <location>
        <begin position="247"/>
        <end position="489"/>
    </location>
</feature>
<keyword evidence="2" id="KW-1133">Transmembrane helix</keyword>
<dbReference type="Pfam" id="PF00563">
    <property type="entry name" value="EAL"/>
    <property type="match status" value="1"/>
</dbReference>
<dbReference type="RefSeq" id="WP_023353075.1">
    <property type="nucleotide sequence ID" value="NZ_KI535366.1"/>
</dbReference>
<evidence type="ECO:0000256" key="1">
    <source>
        <dbReference type="SAM" id="Coils"/>
    </source>
</evidence>
<comment type="caution">
    <text evidence="5">The sequence shown here is derived from an EMBL/GenBank/DDBJ whole genome shotgun (WGS) entry which is preliminary data.</text>
</comment>
<dbReference type="CDD" id="cd01949">
    <property type="entry name" value="GGDEF"/>
    <property type="match status" value="1"/>
</dbReference>
<dbReference type="PANTHER" id="PTHR44757:SF2">
    <property type="entry name" value="BIOFILM ARCHITECTURE MAINTENANCE PROTEIN MBAA"/>
    <property type="match status" value="1"/>
</dbReference>
<dbReference type="Gene3D" id="3.20.20.450">
    <property type="entry name" value="EAL domain"/>
    <property type="match status" value="1"/>
</dbReference>
<dbReference type="SUPFAM" id="SSF55073">
    <property type="entry name" value="Nucleotide cyclase"/>
    <property type="match status" value="1"/>
</dbReference>
<dbReference type="EMBL" id="ACIL03000003">
    <property type="protein sequence ID" value="ESL04457.1"/>
    <property type="molecule type" value="Genomic_DNA"/>
</dbReference>
<evidence type="ECO:0000259" key="4">
    <source>
        <dbReference type="PROSITE" id="PS50887"/>
    </source>
</evidence>
<dbReference type="HOGENOM" id="CLU_000445_70_50_9"/>
<dbReference type="InterPro" id="IPR035919">
    <property type="entry name" value="EAL_sf"/>
</dbReference>
<evidence type="ECO:0000313" key="6">
    <source>
        <dbReference type="Proteomes" id="UP000018227"/>
    </source>
</evidence>
<name>V2Y8M4_9FIRM</name>
<dbReference type="AlphaFoldDB" id="V2Y8M4"/>
<dbReference type="InterPro" id="IPR052155">
    <property type="entry name" value="Biofilm_reg_signaling"/>
</dbReference>
<keyword evidence="2" id="KW-0812">Transmembrane</keyword>
<dbReference type="PANTHER" id="PTHR44757">
    <property type="entry name" value="DIGUANYLATE CYCLASE DGCP"/>
    <property type="match status" value="1"/>
</dbReference>
<dbReference type="SUPFAM" id="SSF141868">
    <property type="entry name" value="EAL domain-like"/>
    <property type="match status" value="1"/>
</dbReference>
<evidence type="ECO:0000313" key="5">
    <source>
        <dbReference type="EMBL" id="ESL04457.1"/>
    </source>
</evidence>
<dbReference type="PROSITE" id="PS50887">
    <property type="entry name" value="GGDEF"/>
    <property type="match status" value="1"/>
</dbReference>